<dbReference type="EMBL" id="CATKSH010000006">
    <property type="protein sequence ID" value="CAI9120425.1"/>
    <property type="molecule type" value="Genomic_DNA"/>
</dbReference>
<dbReference type="AlphaFoldDB" id="A0AA35UN07"/>
<gene>
    <name evidence="1" type="ORF">LMG32879_001257</name>
</gene>
<dbReference type="Proteomes" id="UP001176960">
    <property type="component" value="Unassembled WGS sequence"/>
</dbReference>
<dbReference type="RefSeq" id="WP_289840551.1">
    <property type="nucleotide sequence ID" value="NZ_CATKSH010000006.1"/>
</dbReference>
<evidence type="ECO:0000313" key="1">
    <source>
        <dbReference type="EMBL" id="CAI9120425.1"/>
    </source>
</evidence>
<evidence type="ECO:0000313" key="2">
    <source>
        <dbReference type="Proteomes" id="UP001176960"/>
    </source>
</evidence>
<accession>A0AA35UN07</accession>
<protein>
    <submittedName>
        <fullName evidence="1">Uncharacterized protein</fullName>
    </submittedName>
</protein>
<reference evidence="1" key="1">
    <citation type="submission" date="2023-03" db="EMBL/GenBank/DDBJ databases">
        <authorList>
            <person name="Cleenwerck I."/>
        </authorList>
    </citation>
    <scope>NUCLEOTIDE SEQUENCE</scope>
    <source>
        <strain evidence="1">LMG 32879</strain>
    </source>
</reference>
<sequence>MNTTPLFNAETEAMKLGFMLFGTLHLLQEALESLRQPDDMMKLVEAACENVSVAHARLGALRDSLNELDRAAQG</sequence>
<comment type="caution">
    <text evidence="1">The sequence shown here is derived from an EMBL/GenBank/DDBJ whole genome shotgun (WGS) entry which is preliminary data.</text>
</comment>
<keyword evidence="2" id="KW-1185">Reference proteome</keyword>
<proteinExistence type="predicted"/>
<organism evidence="1 2">
    <name type="scientific">Brytella acorum</name>
    <dbReference type="NCBI Taxonomy" id="2959299"/>
    <lineage>
        <taxon>Bacteria</taxon>
        <taxon>Pseudomonadati</taxon>
        <taxon>Pseudomonadota</taxon>
        <taxon>Alphaproteobacteria</taxon>
        <taxon>Acetobacterales</taxon>
        <taxon>Acetobacteraceae</taxon>
        <taxon>Brytella</taxon>
    </lineage>
</organism>
<name>A0AA35UN07_9PROT</name>